<evidence type="ECO:0000256" key="6">
    <source>
        <dbReference type="ARBA" id="ARBA00023180"/>
    </source>
</evidence>
<dbReference type="GO" id="GO:0016020">
    <property type="term" value="C:membrane"/>
    <property type="evidence" value="ECO:0007669"/>
    <property type="project" value="UniProtKB-SubCell"/>
</dbReference>
<dbReference type="Proteomes" id="UP001055712">
    <property type="component" value="Unassembled WGS sequence"/>
</dbReference>
<feature type="chain" id="PRO_5038976532" description="Sulfotransferase" evidence="7">
    <location>
        <begin position="30"/>
        <end position="363"/>
    </location>
</feature>
<dbReference type="Gene3D" id="3.40.50.300">
    <property type="entry name" value="P-loop containing nucleotide triphosphate hydrolases"/>
    <property type="match status" value="1"/>
</dbReference>
<name>A0A9D4TXH4_CHLVU</name>
<keyword evidence="2" id="KW-0808">Transferase</keyword>
<evidence type="ECO:0000313" key="8">
    <source>
        <dbReference type="EMBL" id="KAI3437607.1"/>
    </source>
</evidence>
<feature type="signal peptide" evidence="7">
    <location>
        <begin position="1"/>
        <end position="29"/>
    </location>
</feature>
<keyword evidence="5" id="KW-0472">Membrane</keyword>
<keyword evidence="9" id="KW-1185">Reference proteome</keyword>
<organism evidence="8 9">
    <name type="scientific">Chlorella vulgaris</name>
    <name type="common">Green alga</name>
    <dbReference type="NCBI Taxonomy" id="3077"/>
    <lineage>
        <taxon>Eukaryota</taxon>
        <taxon>Viridiplantae</taxon>
        <taxon>Chlorophyta</taxon>
        <taxon>core chlorophytes</taxon>
        <taxon>Trebouxiophyceae</taxon>
        <taxon>Chlorellales</taxon>
        <taxon>Chlorellaceae</taxon>
        <taxon>Chlorella clade</taxon>
        <taxon>Chlorella</taxon>
    </lineage>
</organism>
<comment type="subcellular location">
    <subcellularLocation>
        <location evidence="1">Membrane</location>
        <topology evidence="1">Single-pass membrane protein</topology>
    </subcellularLocation>
</comment>
<evidence type="ECO:0000256" key="1">
    <source>
        <dbReference type="ARBA" id="ARBA00004167"/>
    </source>
</evidence>
<dbReference type="AlphaFoldDB" id="A0A9D4TXH4"/>
<evidence type="ECO:0000256" key="2">
    <source>
        <dbReference type="ARBA" id="ARBA00022679"/>
    </source>
</evidence>
<dbReference type="SUPFAM" id="SSF52540">
    <property type="entry name" value="P-loop containing nucleoside triphosphate hydrolases"/>
    <property type="match status" value="1"/>
</dbReference>
<keyword evidence="6" id="KW-0325">Glycoprotein</keyword>
<keyword evidence="7" id="KW-0732">Signal</keyword>
<evidence type="ECO:0000256" key="3">
    <source>
        <dbReference type="ARBA" id="ARBA00022692"/>
    </source>
</evidence>
<protein>
    <recommendedName>
        <fullName evidence="10">Sulfotransferase</fullName>
    </recommendedName>
</protein>
<dbReference type="PANTHER" id="PTHR12812:SF0">
    <property type="entry name" value="HEPARAN-SULFATE 6-O-SULFOTRANSFERASE"/>
    <property type="match status" value="1"/>
</dbReference>
<accession>A0A9D4TXH4</accession>
<proteinExistence type="predicted"/>
<comment type="caution">
    <text evidence="8">The sequence shown here is derived from an EMBL/GenBank/DDBJ whole genome shotgun (WGS) entry which is preliminary data.</text>
</comment>
<evidence type="ECO:0000256" key="4">
    <source>
        <dbReference type="ARBA" id="ARBA00022989"/>
    </source>
</evidence>
<dbReference type="InterPro" id="IPR027417">
    <property type="entry name" value="P-loop_NTPase"/>
</dbReference>
<dbReference type="EMBL" id="SIDB01000001">
    <property type="protein sequence ID" value="KAI3437607.1"/>
    <property type="molecule type" value="Genomic_DNA"/>
</dbReference>
<evidence type="ECO:0000256" key="7">
    <source>
        <dbReference type="SAM" id="SignalP"/>
    </source>
</evidence>
<gene>
    <name evidence="8" type="ORF">D9Q98_000059</name>
</gene>
<sequence length="363" mass="39667">MAPPSRRKLHNPTTKFLSVTALLVVAVYALRQGPSVVTILNGGRAARSAVLGDVGKATELAAELQAVLADRELRLALGAKQCPQRAPGRPVGSVVVVHIPKTAGTFLHGVLQRVLPASGSGKWCTRGADSTTDLPLVSATCGRGDPPPDQVELFEATRKSFRHTCSGFTAHQDVEYFNAVGIDYNQTLTVTALRHPVDRVISEYYYALRAGAEWMRPYLPNNDTDFSGMVRLVESNGINANNLMTSHLGAGKHCRFPGAAPTTPEEQKLEAAKRNLSRICLLVLSEFMDESLVRLARAGGWSSRRLLSAAAQLQEEAGGKVNAGNNPLVPWDVRRVIEQYNELDMQLYEFATQLFMRRRYSDA</sequence>
<evidence type="ECO:0000313" key="9">
    <source>
        <dbReference type="Proteomes" id="UP001055712"/>
    </source>
</evidence>
<dbReference type="OrthoDB" id="406981at2759"/>
<dbReference type="PANTHER" id="PTHR12812">
    <property type="entry name" value="HEPARAN SULFATE 6-O-SULFOTRANSFERASE 3"/>
    <property type="match status" value="1"/>
</dbReference>
<keyword evidence="3" id="KW-0812">Transmembrane</keyword>
<dbReference type="InterPro" id="IPR010635">
    <property type="entry name" value="Heparan_SO4-6-sulfoTrfase"/>
</dbReference>
<evidence type="ECO:0008006" key="10">
    <source>
        <dbReference type="Google" id="ProtNLM"/>
    </source>
</evidence>
<reference evidence="8" key="2">
    <citation type="submission" date="2020-11" db="EMBL/GenBank/DDBJ databases">
        <authorList>
            <person name="Cecchin M."/>
            <person name="Marcolungo L."/>
            <person name="Rossato M."/>
            <person name="Girolomoni L."/>
            <person name="Cosentino E."/>
            <person name="Cuine S."/>
            <person name="Li-Beisson Y."/>
            <person name="Delledonne M."/>
            <person name="Ballottari M."/>
        </authorList>
    </citation>
    <scope>NUCLEOTIDE SEQUENCE</scope>
    <source>
        <strain evidence="8">211/11P</strain>
        <tissue evidence="8">Whole cell</tissue>
    </source>
</reference>
<dbReference type="GO" id="GO:0017095">
    <property type="term" value="F:heparan sulfate 6-sulfotransferase activity"/>
    <property type="evidence" value="ECO:0007669"/>
    <property type="project" value="TreeGrafter"/>
</dbReference>
<evidence type="ECO:0000256" key="5">
    <source>
        <dbReference type="ARBA" id="ARBA00023136"/>
    </source>
</evidence>
<reference evidence="8" key="1">
    <citation type="journal article" date="2019" name="Plant J.">
        <title>Chlorella vulgaris genome assembly and annotation reveals the molecular basis for metabolic acclimation to high light conditions.</title>
        <authorList>
            <person name="Cecchin M."/>
            <person name="Marcolungo L."/>
            <person name="Rossato M."/>
            <person name="Girolomoni L."/>
            <person name="Cosentino E."/>
            <person name="Cuine S."/>
            <person name="Li-Beisson Y."/>
            <person name="Delledonne M."/>
            <person name="Ballottari M."/>
        </authorList>
    </citation>
    <scope>NUCLEOTIDE SEQUENCE</scope>
    <source>
        <strain evidence="8">211/11P</strain>
    </source>
</reference>
<keyword evidence="4" id="KW-1133">Transmembrane helix</keyword>